<evidence type="ECO:0000256" key="5">
    <source>
        <dbReference type="ARBA" id="ARBA00022927"/>
    </source>
</evidence>
<gene>
    <name evidence="7" type="ORF">LSALG_LOCUS10333</name>
</gene>
<dbReference type="PANTHER" id="PTHR13673">
    <property type="entry name" value="ESOPHAGEAL CANCER ASSOCIATED PROTEIN"/>
    <property type="match status" value="1"/>
</dbReference>
<dbReference type="GO" id="GO:0005768">
    <property type="term" value="C:endosome"/>
    <property type="evidence" value="ECO:0007669"/>
    <property type="project" value="UniProtKB-SubCell"/>
</dbReference>
<dbReference type="EMBL" id="OX465077">
    <property type="protein sequence ID" value="CAI9269991.1"/>
    <property type="molecule type" value="Genomic_DNA"/>
</dbReference>
<keyword evidence="3" id="KW-0813">Transport</keyword>
<evidence type="ECO:0000256" key="2">
    <source>
        <dbReference type="ARBA" id="ARBA00010704"/>
    </source>
</evidence>
<sequence>MTHPRRIRCSQTILPISIIPSMSFKKKNNHAHGVQPRDHGSTEFFDPLRGQSTETLEPVENTAVVEKLPATQPTSHLSSKKELTSFNKLLMKRFHVQKMISVSSSDELNDSQKLKEGGFKIVSQQAYIKRMHGLKDEIMRSWHSEDRVTTLKLSIKVARLLMDTSVAQFYPTIFVLGVDIMDMLGDMVWDRIKQKVEFADDGTKICSLSDDFDANSICFEAKEEGSTKEY</sequence>
<evidence type="ECO:0000313" key="7">
    <source>
        <dbReference type="EMBL" id="CAI9269991.1"/>
    </source>
</evidence>
<comment type="subcellular location">
    <subcellularLocation>
        <location evidence="1">Endosome</location>
    </subcellularLocation>
</comment>
<evidence type="ECO:0000256" key="4">
    <source>
        <dbReference type="ARBA" id="ARBA00022753"/>
    </source>
</evidence>
<dbReference type="GO" id="GO:0032456">
    <property type="term" value="P:endocytic recycling"/>
    <property type="evidence" value="ECO:0007669"/>
    <property type="project" value="InterPro"/>
</dbReference>
<evidence type="ECO:0000256" key="6">
    <source>
        <dbReference type="SAM" id="MobiDB-lite"/>
    </source>
</evidence>
<organism evidence="7 8">
    <name type="scientific">Lactuca saligna</name>
    <name type="common">Willowleaf lettuce</name>
    <dbReference type="NCBI Taxonomy" id="75948"/>
    <lineage>
        <taxon>Eukaryota</taxon>
        <taxon>Viridiplantae</taxon>
        <taxon>Streptophyta</taxon>
        <taxon>Embryophyta</taxon>
        <taxon>Tracheophyta</taxon>
        <taxon>Spermatophyta</taxon>
        <taxon>Magnoliopsida</taxon>
        <taxon>eudicotyledons</taxon>
        <taxon>Gunneridae</taxon>
        <taxon>Pentapetalae</taxon>
        <taxon>asterids</taxon>
        <taxon>campanulids</taxon>
        <taxon>Asterales</taxon>
        <taxon>Asteraceae</taxon>
        <taxon>Cichorioideae</taxon>
        <taxon>Cichorieae</taxon>
        <taxon>Lactucinae</taxon>
        <taxon>Lactuca</taxon>
    </lineage>
</organism>
<comment type="similarity">
    <text evidence="2">Belongs to the VPS35L family.</text>
</comment>
<evidence type="ECO:0000313" key="8">
    <source>
        <dbReference type="Proteomes" id="UP001177003"/>
    </source>
</evidence>
<dbReference type="Proteomes" id="UP001177003">
    <property type="component" value="Chromosome 1"/>
</dbReference>
<keyword evidence="8" id="KW-1185">Reference proteome</keyword>
<dbReference type="GO" id="GO:0015031">
    <property type="term" value="P:protein transport"/>
    <property type="evidence" value="ECO:0007669"/>
    <property type="project" value="UniProtKB-KW"/>
</dbReference>
<evidence type="ECO:0000256" key="1">
    <source>
        <dbReference type="ARBA" id="ARBA00004177"/>
    </source>
</evidence>
<name>A0AA35VAK9_LACSI</name>
<accession>A0AA35VAK9</accession>
<keyword evidence="4" id="KW-0967">Endosome</keyword>
<protein>
    <submittedName>
        <fullName evidence="7">Uncharacterized protein</fullName>
    </submittedName>
</protein>
<proteinExistence type="inferred from homology"/>
<evidence type="ECO:0000256" key="3">
    <source>
        <dbReference type="ARBA" id="ARBA00022448"/>
    </source>
</evidence>
<dbReference type="PANTHER" id="PTHR13673:SF0">
    <property type="entry name" value="VPS35 ENDOSOMAL PROTEIN-SORTING FACTOR-LIKE"/>
    <property type="match status" value="1"/>
</dbReference>
<reference evidence="7" key="1">
    <citation type="submission" date="2023-04" db="EMBL/GenBank/DDBJ databases">
        <authorList>
            <person name="Vijverberg K."/>
            <person name="Xiong W."/>
            <person name="Schranz E."/>
        </authorList>
    </citation>
    <scope>NUCLEOTIDE SEQUENCE</scope>
</reference>
<dbReference type="AlphaFoldDB" id="A0AA35VAK9"/>
<dbReference type="InterPro" id="IPR029705">
    <property type="entry name" value="VPS35L"/>
</dbReference>
<keyword evidence="5" id="KW-0653">Protein transport</keyword>
<feature type="region of interest" description="Disordered" evidence="6">
    <location>
        <begin position="28"/>
        <end position="48"/>
    </location>
</feature>